<keyword evidence="1" id="KW-0812">Transmembrane</keyword>
<organism evidence="2 3">
    <name type="scientific">Archangium gephyra</name>
    <dbReference type="NCBI Taxonomy" id="48"/>
    <lineage>
        <taxon>Bacteria</taxon>
        <taxon>Pseudomonadati</taxon>
        <taxon>Myxococcota</taxon>
        <taxon>Myxococcia</taxon>
        <taxon>Myxococcales</taxon>
        <taxon>Cystobacterineae</taxon>
        <taxon>Archangiaceae</taxon>
        <taxon>Archangium</taxon>
    </lineage>
</organism>
<dbReference type="KEGG" id="age:AA314_03488"/>
<proteinExistence type="predicted"/>
<gene>
    <name evidence="2" type="ORF">AA314_03488</name>
</gene>
<name>A0AAC8TDC9_9BACT</name>
<protein>
    <submittedName>
        <fullName evidence="2">Membrane protein</fullName>
    </submittedName>
</protein>
<feature type="transmembrane region" description="Helical" evidence="1">
    <location>
        <begin position="20"/>
        <end position="46"/>
    </location>
</feature>
<dbReference type="RefSeq" id="WP_156349866.1">
    <property type="nucleotide sequence ID" value="NZ_CP011509.1"/>
</dbReference>
<evidence type="ECO:0000313" key="2">
    <source>
        <dbReference type="EMBL" id="AKJ01862.1"/>
    </source>
</evidence>
<dbReference type="EMBL" id="CP011509">
    <property type="protein sequence ID" value="AKJ01862.1"/>
    <property type="molecule type" value="Genomic_DNA"/>
</dbReference>
<keyword evidence="1" id="KW-0472">Membrane</keyword>
<keyword evidence="1" id="KW-1133">Transmembrane helix</keyword>
<evidence type="ECO:0000256" key="1">
    <source>
        <dbReference type="SAM" id="Phobius"/>
    </source>
</evidence>
<evidence type="ECO:0000313" key="3">
    <source>
        <dbReference type="Proteomes" id="UP000035579"/>
    </source>
</evidence>
<accession>A0AAC8TDC9</accession>
<reference evidence="2 3" key="1">
    <citation type="submission" date="2015-05" db="EMBL/GenBank/DDBJ databases">
        <title>Genome assembly of Archangium gephyra DSM 2261.</title>
        <authorList>
            <person name="Sharma G."/>
            <person name="Subramanian S."/>
        </authorList>
    </citation>
    <scope>NUCLEOTIDE SEQUENCE [LARGE SCALE GENOMIC DNA]</scope>
    <source>
        <strain evidence="2 3">DSM 2261</strain>
    </source>
</reference>
<dbReference type="Proteomes" id="UP000035579">
    <property type="component" value="Chromosome"/>
</dbReference>
<dbReference type="AlphaFoldDB" id="A0AAC8TDC9"/>
<sequence length="52" mass="5463">MPDFTRDSEPVASGMVELVLGAALLFARHLSTHVGWVVAAFFVAVFPGSTSA</sequence>